<accession>A0A8J1XRI8</accession>
<evidence type="ECO:0000256" key="3">
    <source>
        <dbReference type="SAM" id="SignalP"/>
    </source>
</evidence>
<gene>
    <name evidence="4" type="ORF">OFUS_LOCUS14584</name>
</gene>
<sequence>MGGAIGYYTLVVLVSSAVFCGSRAKSVSVVVHHEETFAIADLHEDQSILERLSRERRSPDWDSDWDEEHNIYANRIENNQNIYADGHSPKERKRRSPGWSPDDFDDESNWEVSYTTPRLPVQTAAAGSDVEILPPIGGPPKEEKVTIGQIITYAAAPIGLIAMTILIYCFYRCCIARDCICCEAGKNRMRQQGQNMVQDYVPGAQVGKDGKVEFVKPTDEEMEALKGAVRELM</sequence>
<feature type="region of interest" description="Disordered" evidence="1">
    <location>
        <begin position="83"/>
        <end position="107"/>
    </location>
</feature>
<feature type="signal peptide" evidence="3">
    <location>
        <begin position="1"/>
        <end position="24"/>
    </location>
</feature>
<evidence type="ECO:0000313" key="4">
    <source>
        <dbReference type="EMBL" id="CAH1789179.1"/>
    </source>
</evidence>
<dbReference type="AlphaFoldDB" id="A0A8J1XRI8"/>
<keyword evidence="5" id="KW-1185">Reference proteome</keyword>
<evidence type="ECO:0000256" key="2">
    <source>
        <dbReference type="SAM" id="Phobius"/>
    </source>
</evidence>
<evidence type="ECO:0000313" key="5">
    <source>
        <dbReference type="Proteomes" id="UP000749559"/>
    </source>
</evidence>
<feature type="transmembrane region" description="Helical" evidence="2">
    <location>
        <begin position="150"/>
        <end position="171"/>
    </location>
</feature>
<proteinExistence type="predicted"/>
<name>A0A8J1XRI8_OWEFU</name>
<evidence type="ECO:0000256" key="1">
    <source>
        <dbReference type="SAM" id="MobiDB-lite"/>
    </source>
</evidence>
<protein>
    <submittedName>
        <fullName evidence="4">Uncharacterized protein</fullName>
    </submittedName>
</protein>
<keyword evidence="3" id="KW-0732">Signal</keyword>
<keyword evidence="2" id="KW-0812">Transmembrane</keyword>
<dbReference type="Proteomes" id="UP000749559">
    <property type="component" value="Unassembled WGS sequence"/>
</dbReference>
<dbReference type="EMBL" id="CAIIXF020000007">
    <property type="protein sequence ID" value="CAH1789179.1"/>
    <property type="molecule type" value="Genomic_DNA"/>
</dbReference>
<keyword evidence="2" id="KW-1133">Transmembrane helix</keyword>
<feature type="chain" id="PRO_5043546088" evidence="3">
    <location>
        <begin position="25"/>
        <end position="233"/>
    </location>
</feature>
<comment type="caution">
    <text evidence="4">The sequence shown here is derived from an EMBL/GenBank/DDBJ whole genome shotgun (WGS) entry which is preliminary data.</text>
</comment>
<organism evidence="4 5">
    <name type="scientific">Owenia fusiformis</name>
    <name type="common">Polychaete worm</name>
    <dbReference type="NCBI Taxonomy" id="6347"/>
    <lineage>
        <taxon>Eukaryota</taxon>
        <taxon>Metazoa</taxon>
        <taxon>Spiralia</taxon>
        <taxon>Lophotrochozoa</taxon>
        <taxon>Annelida</taxon>
        <taxon>Polychaeta</taxon>
        <taxon>Sedentaria</taxon>
        <taxon>Canalipalpata</taxon>
        <taxon>Sabellida</taxon>
        <taxon>Oweniida</taxon>
        <taxon>Oweniidae</taxon>
        <taxon>Owenia</taxon>
    </lineage>
</organism>
<reference evidence="4" key="1">
    <citation type="submission" date="2022-03" db="EMBL/GenBank/DDBJ databases">
        <authorList>
            <person name="Martin C."/>
        </authorList>
    </citation>
    <scope>NUCLEOTIDE SEQUENCE</scope>
</reference>
<keyword evidence="2" id="KW-0472">Membrane</keyword>
<dbReference type="OrthoDB" id="6435780at2759"/>